<organism evidence="1 2">
    <name type="scientific">Clonorchis sinensis</name>
    <name type="common">Chinese liver fluke</name>
    <dbReference type="NCBI Taxonomy" id="79923"/>
    <lineage>
        <taxon>Eukaryota</taxon>
        <taxon>Metazoa</taxon>
        <taxon>Spiralia</taxon>
        <taxon>Lophotrochozoa</taxon>
        <taxon>Platyhelminthes</taxon>
        <taxon>Trematoda</taxon>
        <taxon>Digenea</taxon>
        <taxon>Opisthorchiida</taxon>
        <taxon>Opisthorchiata</taxon>
        <taxon>Opisthorchiidae</taxon>
        <taxon>Clonorchis</taxon>
    </lineage>
</organism>
<dbReference type="InParanoid" id="A0A419QDK3"/>
<comment type="caution">
    <text evidence="1">The sequence shown here is derived from an EMBL/GenBank/DDBJ whole genome shotgun (WGS) entry which is preliminary data.</text>
</comment>
<protein>
    <submittedName>
        <fullName evidence="1">Uncharacterized protein</fullName>
    </submittedName>
</protein>
<evidence type="ECO:0000313" key="1">
    <source>
        <dbReference type="EMBL" id="KAG5441528.1"/>
    </source>
</evidence>
<sequence length="421" mass="47202">MYYCLRYDGVSSKESYVVCVLYICERVPLEAFRPHKRDWPNPRAQGARHYCLTTDAAVHSRCPLSSTKLFSFKGILAVLNNVPMVTINRWVMGMCGFKNGTTSPPDRLALRSLVVRGVAALCLAAPPWPFLRLHLVERSSSHCSPRDHCRTQARPLRQGTSICLAARWLKSLEREYADRKVRGSNPTSASRLPLSRLGQPGSLSTLVLPLGSMAARHRKDVTAERLFFSNSFFDRTTECLAQFRRRSAVAPFRYLTAMPPEGCTRAGILPGFSSLAKRNREAEVGFEPRTFRSVNSRSNHLDHLAQLEFALSNTSKSLMKSLHFRGARWLKWLEREFTDRKVRGPNLTSASRLPLSGLEQPDNIPALVLPSGGMLARHRKGVTAEQLTFQSEIHSSANKFGFARESPGTQLNFSFLMPPGN</sequence>
<dbReference type="Proteomes" id="UP000286415">
    <property type="component" value="Unassembled WGS sequence"/>
</dbReference>
<dbReference type="AlphaFoldDB" id="A0A419QDK3"/>
<accession>A0A419QDK3</accession>
<name>A0A419QDK3_CLOSI</name>
<evidence type="ECO:0000313" key="2">
    <source>
        <dbReference type="Proteomes" id="UP000286415"/>
    </source>
</evidence>
<proteinExistence type="predicted"/>
<keyword evidence="2" id="KW-1185">Reference proteome</keyword>
<dbReference type="OrthoDB" id="6227366at2759"/>
<dbReference type="EMBL" id="NIRI02000077">
    <property type="protein sequence ID" value="KAG5441528.1"/>
    <property type="molecule type" value="Genomic_DNA"/>
</dbReference>
<gene>
    <name evidence="1" type="ORF">CSKR_109759</name>
</gene>
<reference evidence="1 2" key="1">
    <citation type="journal article" date="2018" name="Biotechnol. Adv.">
        <title>Improved genomic resources and new bioinformatic workflow for the carcinogenic parasite Clonorchis sinensis: Biotechnological implications.</title>
        <authorList>
            <person name="Wang D."/>
            <person name="Korhonen P.K."/>
            <person name="Gasser R.B."/>
            <person name="Young N.D."/>
        </authorList>
    </citation>
    <scope>NUCLEOTIDE SEQUENCE [LARGE SCALE GENOMIC DNA]</scope>
    <source>
        <strain evidence="1">Cs-k2</strain>
    </source>
</reference>
<reference evidence="1 2" key="2">
    <citation type="journal article" date="2021" name="Genomics">
        <title>High-quality reference genome for Clonorchis sinensis.</title>
        <authorList>
            <person name="Young N.D."/>
            <person name="Stroehlein A.J."/>
            <person name="Kinkar L."/>
            <person name="Wang T."/>
            <person name="Sohn W.M."/>
            <person name="Chang B.C.H."/>
            <person name="Kaur P."/>
            <person name="Weisz D."/>
            <person name="Dudchenko O."/>
            <person name="Aiden E.L."/>
            <person name="Korhonen P.K."/>
            <person name="Gasser R.B."/>
        </authorList>
    </citation>
    <scope>NUCLEOTIDE SEQUENCE [LARGE SCALE GENOMIC DNA]</scope>
    <source>
        <strain evidence="1">Cs-k2</strain>
    </source>
</reference>